<comment type="caution">
    <text evidence="9">The sequence shown here is derived from an EMBL/GenBank/DDBJ whole genome shotgun (WGS) entry which is preliminary data.</text>
</comment>
<evidence type="ECO:0000256" key="1">
    <source>
        <dbReference type="ARBA" id="ARBA00006594"/>
    </source>
</evidence>
<dbReference type="Proteomes" id="UP000004578">
    <property type="component" value="Unassembled WGS sequence"/>
</dbReference>
<dbReference type="GO" id="GO:0006304">
    <property type="term" value="P:DNA modification"/>
    <property type="evidence" value="ECO:0007669"/>
    <property type="project" value="InterPro"/>
</dbReference>
<gene>
    <name evidence="9" type="ORF">HMPREF1317_0572</name>
</gene>
<dbReference type="SUPFAM" id="SSF53335">
    <property type="entry name" value="S-adenosyl-L-methionine-dependent methyltransferases"/>
    <property type="match status" value="1"/>
</dbReference>
<dbReference type="EC" id="2.1.1.72" evidence="2"/>
<dbReference type="GO" id="GO:0009007">
    <property type="term" value="F:site-specific DNA-methyltransferase (adenine-specific) activity"/>
    <property type="evidence" value="ECO:0007669"/>
    <property type="project" value="UniProtKB-EC"/>
</dbReference>
<dbReference type="RefSeq" id="WP_005871175.1">
    <property type="nucleotide sequence ID" value="NZ_AKFS01000228.1"/>
</dbReference>
<keyword evidence="4 9" id="KW-0808">Transferase</keyword>
<accession>J0NAN7</accession>
<dbReference type="PANTHER" id="PTHR33841">
    <property type="entry name" value="DNA METHYLTRANSFERASE YEEA-RELATED"/>
    <property type="match status" value="1"/>
</dbReference>
<evidence type="ECO:0000259" key="8">
    <source>
        <dbReference type="Pfam" id="PF07669"/>
    </source>
</evidence>
<evidence type="ECO:0000256" key="4">
    <source>
        <dbReference type="ARBA" id="ARBA00022679"/>
    </source>
</evidence>
<proteinExistence type="inferred from homology"/>
<dbReference type="PATRIC" id="fig|1125717.3.peg.1426"/>
<keyword evidence="10" id="KW-1185">Reference proteome</keyword>
<dbReference type="PANTHER" id="PTHR33841:SF5">
    <property type="entry name" value="DNA METHYLASE (MODIFICATION METHYLASE) (METHYLTRANSFERASE)-RELATED"/>
    <property type="match status" value="1"/>
</dbReference>
<dbReference type="GO" id="GO:0003676">
    <property type="term" value="F:nucleic acid binding"/>
    <property type="evidence" value="ECO:0007669"/>
    <property type="project" value="InterPro"/>
</dbReference>
<feature type="region of interest" description="Disordered" evidence="7">
    <location>
        <begin position="1"/>
        <end position="23"/>
    </location>
</feature>
<comment type="catalytic activity">
    <reaction evidence="6">
        <text>a 2'-deoxyadenosine in DNA + S-adenosyl-L-methionine = an N(6)-methyl-2'-deoxyadenosine in DNA + S-adenosyl-L-homocysteine + H(+)</text>
        <dbReference type="Rhea" id="RHEA:15197"/>
        <dbReference type="Rhea" id="RHEA-COMP:12418"/>
        <dbReference type="Rhea" id="RHEA-COMP:12419"/>
        <dbReference type="ChEBI" id="CHEBI:15378"/>
        <dbReference type="ChEBI" id="CHEBI:57856"/>
        <dbReference type="ChEBI" id="CHEBI:59789"/>
        <dbReference type="ChEBI" id="CHEBI:90615"/>
        <dbReference type="ChEBI" id="CHEBI:90616"/>
        <dbReference type="EC" id="2.1.1.72"/>
    </reaction>
</comment>
<dbReference type="InterPro" id="IPR029063">
    <property type="entry name" value="SAM-dependent_MTases_sf"/>
</dbReference>
<dbReference type="EMBL" id="AKFS01000228">
    <property type="protein sequence ID" value="EJF41627.1"/>
    <property type="molecule type" value="Genomic_DNA"/>
</dbReference>
<feature type="compositionally biased region" description="Polar residues" evidence="7">
    <location>
        <begin position="1"/>
        <end position="10"/>
    </location>
</feature>
<dbReference type="InterPro" id="IPR002052">
    <property type="entry name" value="DNA_methylase_N6_adenine_CS"/>
</dbReference>
<dbReference type="InterPro" id="IPR050953">
    <property type="entry name" value="N4_N6_ade-DNA_methylase"/>
</dbReference>
<dbReference type="InterPro" id="IPR011639">
    <property type="entry name" value="MethylTrfase_TaqI-like_dom"/>
</dbReference>
<feature type="domain" description="Type II methyltransferase M.TaqI-like" evidence="8">
    <location>
        <begin position="131"/>
        <end position="230"/>
    </location>
</feature>
<protein>
    <recommendedName>
        <fullName evidence="2">site-specific DNA-methyltransferase (adenine-specific)</fullName>
        <ecNumber evidence="2">2.1.1.72</ecNumber>
    </recommendedName>
</protein>
<name>J0NAN7_9ACTO</name>
<evidence type="ECO:0000313" key="10">
    <source>
        <dbReference type="Proteomes" id="UP000004578"/>
    </source>
</evidence>
<dbReference type="Gene3D" id="3.40.50.150">
    <property type="entry name" value="Vaccinia Virus protein VP39"/>
    <property type="match status" value="1"/>
</dbReference>
<evidence type="ECO:0000256" key="7">
    <source>
        <dbReference type="SAM" id="MobiDB-lite"/>
    </source>
</evidence>
<evidence type="ECO:0000256" key="2">
    <source>
        <dbReference type="ARBA" id="ARBA00011900"/>
    </source>
</evidence>
<evidence type="ECO:0000256" key="3">
    <source>
        <dbReference type="ARBA" id="ARBA00022603"/>
    </source>
</evidence>
<dbReference type="GO" id="GO:0032259">
    <property type="term" value="P:methylation"/>
    <property type="evidence" value="ECO:0007669"/>
    <property type="project" value="UniProtKB-KW"/>
</dbReference>
<reference evidence="9 10" key="1">
    <citation type="submission" date="2012-05" db="EMBL/GenBank/DDBJ databases">
        <authorList>
            <person name="Harkins D.M."/>
            <person name="Madupu R."/>
            <person name="Durkin A.S."/>
            <person name="Torralba M."/>
            <person name="Methe B."/>
            <person name="Sutton G.G."/>
            <person name="Nelson K.E."/>
        </authorList>
    </citation>
    <scope>NUCLEOTIDE SEQUENCE [LARGE SCALE GENOMIC DNA]</scope>
    <source>
        <strain evidence="9 10">F0490</strain>
    </source>
</reference>
<evidence type="ECO:0000313" key="9">
    <source>
        <dbReference type="EMBL" id="EJF41627.1"/>
    </source>
</evidence>
<dbReference type="Pfam" id="PF07669">
    <property type="entry name" value="Eco57I"/>
    <property type="match status" value="1"/>
</dbReference>
<dbReference type="OrthoDB" id="4280289at2"/>
<evidence type="ECO:0000256" key="5">
    <source>
        <dbReference type="ARBA" id="ARBA00022691"/>
    </source>
</evidence>
<dbReference type="PRINTS" id="PR00507">
    <property type="entry name" value="N12N6MTFRASE"/>
</dbReference>
<evidence type="ECO:0000256" key="6">
    <source>
        <dbReference type="ARBA" id="ARBA00047942"/>
    </source>
</evidence>
<sequence>MTTDSASLTDPNPPGSLGGEKQRGAVFTAPAVVDFMLDLIGYRQDAPLASRRILEPSFGGGVFLLRIVERLLSSHHSHGGKSAESLEPCVRAVEMDHSTFTATRRCLRETIQEHGFTPAEADLLLDSWLIEGDFLTVPLNGAFDYVVGNPPYIRQEALDPAALALYRRRYRTMIGRADIYVPFFERSLSLLSPSGTLSFICSDSWVKNAYGRELRALIAHEYGMDAYFDMYMLPAFEKSVGAYTSITRIRRSPVLRTLVAQIESIEDAYLQDVARAADTPERSDPRLAPLPTPAGSSPWLLSPDPAQTVIRRLEDAFPTLEDAGCRIGIGVATGADRVFIGRLDALDVEDDRKLPLATGKDIVNGALAWDGRGIINPWADDGSLVDLTQYPRLGAYLRRFWHPLAKRHTAKRDPQRLWYRTIDRIVPSLTATPKLLIPDIRDNADSIAYDAGTVYPHHGLYHITSTSWDLRALRAILCSGLAALVVRAYSTKLGGGYFRFQAQNLRRIHLPAWDSLETRTRRELSRVGRLGGIADSRLLAEALGITESESKTIKRAA</sequence>
<keyword evidence="5" id="KW-0949">S-adenosyl-L-methionine</keyword>
<comment type="similarity">
    <text evidence="1">Belongs to the N(4)/N(6)-methyltransferase family.</text>
</comment>
<dbReference type="PROSITE" id="PS00092">
    <property type="entry name" value="N6_MTASE"/>
    <property type="match status" value="1"/>
</dbReference>
<organism evidence="9 10">
    <name type="scientific">Schaalia georgiae F0490</name>
    <dbReference type="NCBI Taxonomy" id="1125717"/>
    <lineage>
        <taxon>Bacteria</taxon>
        <taxon>Bacillati</taxon>
        <taxon>Actinomycetota</taxon>
        <taxon>Actinomycetes</taxon>
        <taxon>Actinomycetales</taxon>
        <taxon>Actinomycetaceae</taxon>
        <taxon>Schaalia</taxon>
    </lineage>
</organism>
<keyword evidence="3 9" id="KW-0489">Methyltransferase</keyword>
<dbReference type="AlphaFoldDB" id="J0NAN7"/>